<dbReference type="Proteomes" id="UP000622552">
    <property type="component" value="Unassembled WGS sequence"/>
</dbReference>
<feature type="transmembrane region" description="Helical" evidence="1">
    <location>
        <begin position="28"/>
        <end position="51"/>
    </location>
</feature>
<keyword evidence="1" id="KW-1133">Transmembrane helix</keyword>
<name>A0A8J7KXJ9_9ACTN</name>
<gene>
    <name evidence="2" type="ORF">IW245_004136</name>
</gene>
<dbReference type="EMBL" id="JADOUF010000001">
    <property type="protein sequence ID" value="MBG6137942.1"/>
    <property type="molecule type" value="Genomic_DNA"/>
</dbReference>
<reference evidence="2" key="1">
    <citation type="submission" date="2020-11" db="EMBL/GenBank/DDBJ databases">
        <title>Sequencing the genomes of 1000 actinobacteria strains.</title>
        <authorList>
            <person name="Klenk H.-P."/>
        </authorList>
    </citation>
    <scope>NUCLEOTIDE SEQUENCE</scope>
    <source>
        <strain evidence="2">DSM 45356</strain>
    </source>
</reference>
<accession>A0A8J7KXJ9</accession>
<evidence type="ECO:0000313" key="3">
    <source>
        <dbReference type="Proteomes" id="UP000622552"/>
    </source>
</evidence>
<evidence type="ECO:0000256" key="1">
    <source>
        <dbReference type="SAM" id="Phobius"/>
    </source>
</evidence>
<evidence type="ECO:0000313" key="2">
    <source>
        <dbReference type="EMBL" id="MBG6137942.1"/>
    </source>
</evidence>
<keyword evidence="1" id="KW-0472">Membrane</keyword>
<feature type="transmembrane region" description="Helical" evidence="1">
    <location>
        <begin position="63"/>
        <end position="83"/>
    </location>
</feature>
<keyword evidence="3" id="KW-1185">Reference proteome</keyword>
<protein>
    <submittedName>
        <fullName evidence="2">Uncharacterized protein</fullName>
    </submittedName>
</protein>
<proteinExistence type="predicted"/>
<keyword evidence="1" id="KW-0812">Transmembrane</keyword>
<dbReference type="RefSeq" id="WP_197004751.1">
    <property type="nucleotide sequence ID" value="NZ_BONS01000017.1"/>
</dbReference>
<sequence>MVLRHRVDGVDLVLRPGGGTSGALARHLLVGTLTAGVCAALPVAAIAALFRLVPGHPGGSADALFVLGLILFGYFLILTLIGARQICRLELTPPTAPTEVLVVRLGRSELVPVARLHGIVLVEHVQDGREPRAAGVSVEVDVGRGPERSGSRLEVDPRALADDLVALGLPVLVRTQTFTRPRRRTRR</sequence>
<dbReference type="AlphaFoldDB" id="A0A8J7KXJ9"/>
<organism evidence="2 3">
    <name type="scientific">Longispora fulva</name>
    <dbReference type="NCBI Taxonomy" id="619741"/>
    <lineage>
        <taxon>Bacteria</taxon>
        <taxon>Bacillati</taxon>
        <taxon>Actinomycetota</taxon>
        <taxon>Actinomycetes</taxon>
        <taxon>Micromonosporales</taxon>
        <taxon>Micromonosporaceae</taxon>
        <taxon>Longispora</taxon>
    </lineage>
</organism>
<comment type="caution">
    <text evidence="2">The sequence shown here is derived from an EMBL/GenBank/DDBJ whole genome shotgun (WGS) entry which is preliminary data.</text>
</comment>